<feature type="transmembrane region" description="Helical" evidence="2">
    <location>
        <begin position="14"/>
        <end position="35"/>
    </location>
</feature>
<dbReference type="AlphaFoldDB" id="A0A2C9ZZZ0"/>
<reference evidence="3 4" key="1">
    <citation type="submission" date="2017-02" db="EMBL/GenBank/DDBJ databases">
        <title>Pseudoalteromonas ulvae TC14 Genome.</title>
        <authorList>
            <person name="Molmeret M."/>
        </authorList>
    </citation>
    <scope>NUCLEOTIDE SEQUENCE [LARGE SCALE GENOMIC DNA]</scope>
    <source>
        <strain evidence="3">TC14</strain>
    </source>
</reference>
<proteinExistence type="predicted"/>
<keyword evidence="2" id="KW-1133">Transmembrane helix</keyword>
<evidence type="ECO:0000313" key="4">
    <source>
        <dbReference type="Proteomes" id="UP000194841"/>
    </source>
</evidence>
<keyword evidence="1" id="KW-0175">Coiled coil</keyword>
<dbReference type="RefSeq" id="WP_086745843.1">
    <property type="nucleotide sequence ID" value="NZ_MWPV01000007.1"/>
</dbReference>
<keyword evidence="2" id="KW-0812">Transmembrane</keyword>
<evidence type="ECO:0000256" key="2">
    <source>
        <dbReference type="SAM" id="Phobius"/>
    </source>
</evidence>
<feature type="transmembrane region" description="Helical" evidence="2">
    <location>
        <begin position="112"/>
        <end position="138"/>
    </location>
</feature>
<evidence type="ECO:0000313" key="3">
    <source>
        <dbReference type="EMBL" id="OUL56334.1"/>
    </source>
</evidence>
<dbReference type="Pfam" id="PF11026">
    <property type="entry name" value="DUF2721"/>
    <property type="match status" value="1"/>
</dbReference>
<evidence type="ECO:0000256" key="1">
    <source>
        <dbReference type="SAM" id="Coils"/>
    </source>
</evidence>
<keyword evidence="2" id="KW-0472">Membrane</keyword>
<evidence type="ECO:0008006" key="5">
    <source>
        <dbReference type="Google" id="ProtNLM"/>
    </source>
</evidence>
<dbReference type="OrthoDB" id="5465259at2"/>
<feature type="coiled-coil region" evidence="1">
    <location>
        <begin position="32"/>
        <end position="59"/>
    </location>
</feature>
<name>A0A2C9ZZZ0_PSEDV</name>
<gene>
    <name evidence="3" type="ORF">B1199_18655</name>
</gene>
<accession>A0A2C9ZZZ0</accession>
<protein>
    <recommendedName>
        <fullName evidence="5">II family cellulose-binding protein</fullName>
    </recommendedName>
</protein>
<organism evidence="3 4">
    <name type="scientific">Pseudoalteromonas ulvae</name>
    <dbReference type="NCBI Taxonomy" id="107327"/>
    <lineage>
        <taxon>Bacteria</taxon>
        <taxon>Pseudomonadati</taxon>
        <taxon>Pseudomonadota</taxon>
        <taxon>Gammaproteobacteria</taxon>
        <taxon>Alteromonadales</taxon>
        <taxon>Pseudoalteromonadaceae</taxon>
        <taxon>Pseudoalteromonas</taxon>
    </lineage>
</organism>
<dbReference type="InterPro" id="IPR021279">
    <property type="entry name" value="DUF2721"/>
</dbReference>
<dbReference type="Proteomes" id="UP000194841">
    <property type="component" value="Unassembled WGS sequence"/>
</dbReference>
<sequence length="156" mass="17256">MTPDALNILTMAKLIQTAVAPVFLITGVAATLGVLSNRLARITDRARQLEKKVRTTSDDTLKNLLTKELRALWKRARCIHISFSLSVLSALLVCTVVMALFVSHLLSMNLNITIGISFVGAMLLLIFAMLSLLVEVFLATRSMRRGMIFTHIDLDD</sequence>
<feature type="transmembrane region" description="Helical" evidence="2">
    <location>
        <begin position="83"/>
        <end position="106"/>
    </location>
</feature>
<dbReference type="EMBL" id="MWPV01000007">
    <property type="protein sequence ID" value="OUL56334.1"/>
    <property type="molecule type" value="Genomic_DNA"/>
</dbReference>
<keyword evidence="4" id="KW-1185">Reference proteome</keyword>
<comment type="caution">
    <text evidence="3">The sequence shown here is derived from an EMBL/GenBank/DDBJ whole genome shotgun (WGS) entry which is preliminary data.</text>
</comment>